<keyword evidence="3" id="KW-1185">Reference proteome</keyword>
<gene>
    <name evidence="2" type="ORF">GOODEAATRI_017961</name>
</gene>
<sequence length="121" mass="13935">GRLTPVPKLSAWFSGFCWRCPPKKRYTLQIRWESAEEEPQLGWEVEERQNKNQKKGEWMKGSRMPGETASQQHNRNPTVPWFISNHPPHLRPSPPHFSSPNTPRCTKPSSSIALCFLPGTN</sequence>
<protein>
    <submittedName>
        <fullName evidence="2">Uncharacterized protein</fullName>
    </submittedName>
</protein>
<feature type="region of interest" description="Disordered" evidence="1">
    <location>
        <begin position="37"/>
        <end position="111"/>
    </location>
</feature>
<evidence type="ECO:0000256" key="1">
    <source>
        <dbReference type="SAM" id="MobiDB-lite"/>
    </source>
</evidence>
<organism evidence="2 3">
    <name type="scientific">Goodea atripinnis</name>
    <dbReference type="NCBI Taxonomy" id="208336"/>
    <lineage>
        <taxon>Eukaryota</taxon>
        <taxon>Metazoa</taxon>
        <taxon>Chordata</taxon>
        <taxon>Craniata</taxon>
        <taxon>Vertebrata</taxon>
        <taxon>Euteleostomi</taxon>
        <taxon>Actinopterygii</taxon>
        <taxon>Neopterygii</taxon>
        <taxon>Teleostei</taxon>
        <taxon>Neoteleostei</taxon>
        <taxon>Acanthomorphata</taxon>
        <taxon>Ovalentaria</taxon>
        <taxon>Atherinomorphae</taxon>
        <taxon>Cyprinodontiformes</taxon>
        <taxon>Goodeidae</taxon>
        <taxon>Goodea</taxon>
    </lineage>
</organism>
<feature type="compositionally biased region" description="Polar residues" evidence="1">
    <location>
        <begin position="68"/>
        <end position="77"/>
    </location>
</feature>
<name>A0ABV0NL53_9TELE</name>
<accession>A0ABV0NL53</accession>
<dbReference type="EMBL" id="JAHRIO010041477">
    <property type="protein sequence ID" value="MEQ2172131.1"/>
    <property type="molecule type" value="Genomic_DNA"/>
</dbReference>
<feature type="compositionally biased region" description="Basic and acidic residues" evidence="1">
    <location>
        <begin position="45"/>
        <end position="60"/>
    </location>
</feature>
<proteinExistence type="predicted"/>
<feature type="compositionally biased region" description="Polar residues" evidence="1">
    <location>
        <begin position="98"/>
        <end position="111"/>
    </location>
</feature>
<evidence type="ECO:0000313" key="3">
    <source>
        <dbReference type="Proteomes" id="UP001476798"/>
    </source>
</evidence>
<evidence type="ECO:0000313" key="2">
    <source>
        <dbReference type="EMBL" id="MEQ2172131.1"/>
    </source>
</evidence>
<feature type="non-terminal residue" evidence="2">
    <location>
        <position position="1"/>
    </location>
</feature>
<reference evidence="2 3" key="1">
    <citation type="submission" date="2021-06" db="EMBL/GenBank/DDBJ databases">
        <authorList>
            <person name="Palmer J.M."/>
        </authorList>
    </citation>
    <scope>NUCLEOTIDE SEQUENCE [LARGE SCALE GENOMIC DNA]</scope>
    <source>
        <strain evidence="2 3">GA_2019</strain>
        <tissue evidence="2">Muscle</tissue>
    </source>
</reference>
<dbReference type="Proteomes" id="UP001476798">
    <property type="component" value="Unassembled WGS sequence"/>
</dbReference>
<comment type="caution">
    <text evidence="2">The sequence shown here is derived from an EMBL/GenBank/DDBJ whole genome shotgun (WGS) entry which is preliminary data.</text>
</comment>